<dbReference type="AlphaFoldDB" id="A0A1F6EIY4"/>
<gene>
    <name evidence="2" type="ORF">A3A34_02785</name>
</gene>
<dbReference type="Proteomes" id="UP000178587">
    <property type="component" value="Unassembled WGS sequence"/>
</dbReference>
<dbReference type="EMBL" id="MFLU01000016">
    <property type="protein sequence ID" value="OGG73578.1"/>
    <property type="molecule type" value="Genomic_DNA"/>
</dbReference>
<dbReference type="InterPro" id="IPR011008">
    <property type="entry name" value="Dimeric_a/b-barrel"/>
</dbReference>
<name>A0A1F6EIY4_9BACT</name>
<evidence type="ECO:0000313" key="2">
    <source>
        <dbReference type="EMBL" id="OGG73578.1"/>
    </source>
</evidence>
<dbReference type="SUPFAM" id="SSF54909">
    <property type="entry name" value="Dimeric alpha+beta barrel"/>
    <property type="match status" value="1"/>
</dbReference>
<dbReference type="Gene3D" id="3.30.70.100">
    <property type="match status" value="1"/>
</dbReference>
<dbReference type="InterPro" id="IPR013097">
    <property type="entry name" value="Dabb"/>
</dbReference>
<evidence type="ECO:0000259" key="1">
    <source>
        <dbReference type="PROSITE" id="PS51502"/>
    </source>
</evidence>
<sequence>MAKTKKTFLWHQVLISFRDTASEAVKREVYERYQTLDKDCGGEAAGILFWKVDWNLDVRKGVHLVEIAVFRDDAALQAFRVHPKHKEITDIVREVSDWQVGDLNLPFTVVPL</sequence>
<dbReference type="STRING" id="1798507.A3A34_02785"/>
<proteinExistence type="predicted"/>
<accession>A0A1F6EIY4</accession>
<dbReference type="Pfam" id="PF07876">
    <property type="entry name" value="Dabb"/>
    <property type="match status" value="1"/>
</dbReference>
<evidence type="ECO:0000313" key="3">
    <source>
        <dbReference type="Proteomes" id="UP000178587"/>
    </source>
</evidence>
<dbReference type="PROSITE" id="PS51502">
    <property type="entry name" value="S_R_A_B_BARREL"/>
    <property type="match status" value="1"/>
</dbReference>
<organism evidence="2 3">
    <name type="scientific">Candidatus Kaiserbacteria bacterium RIFCSPLOWO2_01_FULL_50_24</name>
    <dbReference type="NCBI Taxonomy" id="1798507"/>
    <lineage>
        <taxon>Bacteria</taxon>
        <taxon>Candidatus Kaiseribacteriota</taxon>
    </lineage>
</organism>
<feature type="domain" description="Stress-response A/B barrel" evidence="1">
    <location>
        <begin position="9"/>
        <end position="103"/>
    </location>
</feature>
<protein>
    <recommendedName>
        <fullName evidence="1">Stress-response A/B barrel domain-containing protein</fullName>
    </recommendedName>
</protein>
<comment type="caution">
    <text evidence="2">The sequence shown here is derived from an EMBL/GenBank/DDBJ whole genome shotgun (WGS) entry which is preliminary data.</text>
</comment>
<reference evidence="2 3" key="1">
    <citation type="journal article" date="2016" name="Nat. Commun.">
        <title>Thousands of microbial genomes shed light on interconnected biogeochemical processes in an aquifer system.</title>
        <authorList>
            <person name="Anantharaman K."/>
            <person name="Brown C.T."/>
            <person name="Hug L.A."/>
            <person name="Sharon I."/>
            <person name="Castelle C.J."/>
            <person name="Probst A.J."/>
            <person name="Thomas B.C."/>
            <person name="Singh A."/>
            <person name="Wilkins M.J."/>
            <person name="Karaoz U."/>
            <person name="Brodie E.L."/>
            <person name="Williams K.H."/>
            <person name="Hubbard S.S."/>
            <person name="Banfield J.F."/>
        </authorList>
    </citation>
    <scope>NUCLEOTIDE SEQUENCE [LARGE SCALE GENOMIC DNA]</scope>
</reference>
<dbReference type="SMART" id="SM00886">
    <property type="entry name" value="Dabb"/>
    <property type="match status" value="1"/>
</dbReference>